<protein>
    <recommendedName>
        <fullName evidence="4">Lipoprotein</fullName>
    </recommendedName>
</protein>
<keyword evidence="1" id="KW-0732">Signal</keyword>
<evidence type="ECO:0000256" key="1">
    <source>
        <dbReference type="SAM" id="SignalP"/>
    </source>
</evidence>
<feature type="signal peptide" evidence="1">
    <location>
        <begin position="1"/>
        <end position="31"/>
    </location>
</feature>
<reference evidence="2 3" key="1">
    <citation type="submission" date="2021-04" db="EMBL/GenBank/DDBJ databases">
        <title>novel species isolated from subtropical streams in China.</title>
        <authorList>
            <person name="Lu H."/>
        </authorList>
    </citation>
    <scope>NUCLEOTIDE SEQUENCE [LARGE SCALE GENOMIC DNA]</scope>
    <source>
        <strain evidence="2 3">BYS107W</strain>
    </source>
</reference>
<comment type="caution">
    <text evidence="2">The sequence shown here is derived from an EMBL/GenBank/DDBJ whole genome shotgun (WGS) entry which is preliminary data.</text>
</comment>
<evidence type="ECO:0000313" key="2">
    <source>
        <dbReference type="EMBL" id="MBR7746842.1"/>
    </source>
</evidence>
<dbReference type="AlphaFoldDB" id="A0A941I2Y6"/>
<dbReference type="Proteomes" id="UP000680158">
    <property type="component" value="Unassembled WGS sequence"/>
</dbReference>
<evidence type="ECO:0000313" key="3">
    <source>
        <dbReference type="Proteomes" id="UP000680158"/>
    </source>
</evidence>
<gene>
    <name evidence="2" type="ORF">KDM92_09640</name>
</gene>
<name>A0A941I2Y6_9BURK</name>
<feature type="chain" id="PRO_5037773227" description="Lipoprotein" evidence="1">
    <location>
        <begin position="32"/>
        <end position="435"/>
    </location>
</feature>
<organism evidence="2 3">
    <name type="scientific">Undibacterium baiyunense</name>
    <dbReference type="NCBI Taxonomy" id="2828731"/>
    <lineage>
        <taxon>Bacteria</taxon>
        <taxon>Pseudomonadati</taxon>
        <taxon>Pseudomonadota</taxon>
        <taxon>Betaproteobacteria</taxon>
        <taxon>Burkholderiales</taxon>
        <taxon>Oxalobacteraceae</taxon>
        <taxon>Undibacterium</taxon>
    </lineage>
</organism>
<dbReference type="RefSeq" id="WP_212684145.1">
    <property type="nucleotide sequence ID" value="NZ_JAGSPM010000005.1"/>
</dbReference>
<sequence>MKQKIKFQPVKTLLALSLASLLSACGGGDSAAPEKKDDAAVTIDTAGRLAIAEKDSKNLILRDLDNHVTEATHQLDNAGASLYPSPNGRYVVATQRAQDLVQFVDGGVWQEDHVNHLHDYKLGSKLMSWKLAGSRPTHYDVQVGKQAAIFFDGDSTVTPIKNSSVRLITDASIASGAVAAGFDLNFSIHGFAEPIDNKILSVSRAADASDTLPTHVQLYQRNGNTYTSDRQLATRCNGMHGSFTAGKFTAVGCMDGVMLIEHTGPNTVADKKIPTPIRIGTLMGHVKAPEQFIAIGSEGAAPAPVTTRFYSIAGTNASATAITIAGWENGTVQRASGFDRSGNRFYILDSKGNLSILQRQGTTWSNVSRIVGLIPSMPAAAPWPAISANGAKDEIYFTDPVARQLIHFNTASASVSARRDLSFVPATALWVGISR</sequence>
<keyword evidence="3" id="KW-1185">Reference proteome</keyword>
<dbReference type="PROSITE" id="PS51257">
    <property type="entry name" value="PROKAR_LIPOPROTEIN"/>
    <property type="match status" value="1"/>
</dbReference>
<evidence type="ECO:0008006" key="4">
    <source>
        <dbReference type="Google" id="ProtNLM"/>
    </source>
</evidence>
<accession>A0A941I2Y6</accession>
<proteinExistence type="predicted"/>
<dbReference type="EMBL" id="JAGSPM010000005">
    <property type="protein sequence ID" value="MBR7746842.1"/>
    <property type="molecule type" value="Genomic_DNA"/>
</dbReference>